<dbReference type="PANTHER" id="PTHR33383">
    <property type="entry name" value="MEMBRANE PROTEIN INSERTION EFFICIENCY FACTOR-RELATED"/>
    <property type="match status" value="1"/>
</dbReference>
<evidence type="ECO:0000313" key="2">
    <source>
        <dbReference type="EMBL" id="GEO71247.1"/>
    </source>
</evidence>
<protein>
    <recommendedName>
        <fullName evidence="1">Putative membrane protein insertion efficiency factor</fullName>
    </recommendedName>
</protein>
<keyword evidence="1" id="KW-0472">Membrane</keyword>
<dbReference type="KEGG" id="lzy:LZ3411_1625"/>
<dbReference type="RefSeq" id="WP_057733217.1">
    <property type="nucleotide sequence ID" value="NZ_BJZK01000003.1"/>
</dbReference>
<sequence>MRRLLMGLVRGYQRWISPLFPPTCRYYPTCSTYTLQALAKHGAFKGSLMGIARILRCHPFVHGGVDPVPDHFTLRRNVAAERAYRREMGLDDQSRTTTK</sequence>
<evidence type="ECO:0000313" key="5">
    <source>
        <dbReference type="Proteomes" id="UP000321794"/>
    </source>
</evidence>
<keyword evidence="5" id="KW-1185">Reference proteome</keyword>
<dbReference type="NCBIfam" id="TIGR00278">
    <property type="entry name" value="membrane protein insertion efficiency factor YidD"/>
    <property type="match status" value="1"/>
</dbReference>
<comment type="similarity">
    <text evidence="1">Belongs to the UPF0161 family.</text>
</comment>
<dbReference type="EMBL" id="BJZK01000003">
    <property type="protein sequence ID" value="GEO71247.1"/>
    <property type="molecule type" value="Genomic_DNA"/>
</dbReference>
<dbReference type="Proteomes" id="UP000195412">
    <property type="component" value="Chromosome I"/>
</dbReference>
<dbReference type="HAMAP" id="MF_00386">
    <property type="entry name" value="UPF0161_YidD"/>
    <property type="match status" value="1"/>
</dbReference>
<accession>A0A1Y6JXU3</accession>
<dbReference type="InterPro" id="IPR002696">
    <property type="entry name" value="Membr_insert_effic_factor_YidD"/>
</dbReference>
<organism evidence="3 4">
    <name type="scientific">Levilactobacillus zymae</name>
    <dbReference type="NCBI Taxonomy" id="267363"/>
    <lineage>
        <taxon>Bacteria</taxon>
        <taxon>Bacillati</taxon>
        <taxon>Bacillota</taxon>
        <taxon>Bacilli</taxon>
        <taxon>Lactobacillales</taxon>
        <taxon>Lactobacillaceae</taxon>
        <taxon>Levilactobacillus</taxon>
    </lineage>
</organism>
<evidence type="ECO:0000313" key="3">
    <source>
        <dbReference type="EMBL" id="SMS14675.1"/>
    </source>
</evidence>
<gene>
    <name evidence="3" type="ORF">LZ3411_1625</name>
    <name evidence="2" type="ORF">LZY01_04150</name>
</gene>
<reference evidence="3" key="1">
    <citation type="submission" date="2017-05" db="EMBL/GenBank/DDBJ databases">
        <authorList>
            <person name="Song R."/>
            <person name="Chenine A.L."/>
            <person name="Ruprecht R.M."/>
        </authorList>
    </citation>
    <scope>NUCLEOTIDE SEQUENCE</scope>
    <source>
        <strain evidence="3">ACA-DC 3411</strain>
    </source>
</reference>
<keyword evidence="1" id="KW-1003">Cell membrane</keyword>
<dbReference type="Pfam" id="PF01809">
    <property type="entry name" value="YidD"/>
    <property type="match status" value="1"/>
</dbReference>
<name>A0A1Y6JXU3_9LACO</name>
<reference evidence="4" key="2">
    <citation type="submission" date="2017-05" db="EMBL/GenBank/DDBJ databases">
        <authorList>
            <person name="Papadimitriou K."/>
        </authorList>
    </citation>
    <scope>NUCLEOTIDE SEQUENCE [LARGE SCALE GENOMIC DNA]</scope>
    <source>
        <strain evidence="4">ACA-DC 3411</strain>
    </source>
</reference>
<dbReference type="EMBL" id="LT854705">
    <property type="protein sequence ID" value="SMS14675.1"/>
    <property type="molecule type" value="Genomic_DNA"/>
</dbReference>
<reference evidence="2 5" key="3">
    <citation type="submission" date="2019-07" db="EMBL/GenBank/DDBJ databases">
        <title>Whole genome shotgun sequence of Lactobacillus zymae NBRC 107157.</title>
        <authorList>
            <person name="Hosoyama A."/>
            <person name="Uohara A."/>
            <person name="Ohji S."/>
            <person name="Ichikawa N."/>
        </authorList>
    </citation>
    <scope>NUCLEOTIDE SEQUENCE [LARGE SCALE GENOMIC DNA]</scope>
    <source>
        <strain evidence="2 5">NBRC 107157</strain>
    </source>
</reference>
<dbReference type="OrthoDB" id="9801753at2"/>
<dbReference type="Proteomes" id="UP000321794">
    <property type="component" value="Unassembled WGS sequence"/>
</dbReference>
<comment type="function">
    <text evidence="1">Could be involved in insertion of integral membrane proteins into the membrane.</text>
</comment>
<evidence type="ECO:0000313" key="4">
    <source>
        <dbReference type="Proteomes" id="UP000195412"/>
    </source>
</evidence>
<dbReference type="PANTHER" id="PTHR33383:SF1">
    <property type="entry name" value="MEMBRANE PROTEIN INSERTION EFFICIENCY FACTOR-RELATED"/>
    <property type="match status" value="1"/>
</dbReference>
<proteinExistence type="inferred from homology"/>
<dbReference type="AlphaFoldDB" id="A0A1Y6JXU3"/>
<comment type="subcellular location">
    <subcellularLocation>
        <location evidence="1">Cell membrane</location>
        <topology evidence="1">Peripheral membrane protein</topology>
        <orientation evidence="1">Cytoplasmic side</orientation>
    </subcellularLocation>
</comment>
<evidence type="ECO:0000256" key="1">
    <source>
        <dbReference type="HAMAP-Rule" id="MF_00386"/>
    </source>
</evidence>
<dbReference type="SMART" id="SM01234">
    <property type="entry name" value="Haemolytic"/>
    <property type="match status" value="1"/>
</dbReference>
<dbReference type="GO" id="GO:0005886">
    <property type="term" value="C:plasma membrane"/>
    <property type="evidence" value="ECO:0007669"/>
    <property type="project" value="UniProtKB-SubCell"/>
</dbReference>